<dbReference type="SUPFAM" id="SSF51905">
    <property type="entry name" value="FAD/NAD(P)-binding domain"/>
    <property type="match status" value="1"/>
</dbReference>
<evidence type="ECO:0000256" key="1">
    <source>
        <dbReference type="ARBA" id="ARBA00001974"/>
    </source>
</evidence>
<keyword evidence="3" id="KW-0285">Flavoprotein</keyword>
<gene>
    <name evidence="7" type="ORF">EK0264_07165</name>
</gene>
<dbReference type="GO" id="GO:0016614">
    <property type="term" value="F:oxidoreductase activity, acting on CH-OH group of donors"/>
    <property type="evidence" value="ECO:0007669"/>
    <property type="project" value="InterPro"/>
</dbReference>
<keyword evidence="4 5" id="KW-0274">FAD</keyword>
<evidence type="ECO:0000256" key="4">
    <source>
        <dbReference type="ARBA" id="ARBA00022827"/>
    </source>
</evidence>
<keyword evidence="8" id="KW-1185">Reference proteome</keyword>
<dbReference type="SUPFAM" id="SSF54373">
    <property type="entry name" value="FAD-linked reductases, C-terminal domain"/>
    <property type="match status" value="1"/>
</dbReference>
<dbReference type="OrthoDB" id="9785276at2"/>
<evidence type="ECO:0000313" key="8">
    <source>
        <dbReference type="Proteomes" id="UP000463857"/>
    </source>
</evidence>
<sequence length="545" mass="57020">MTGYDVIVVGAGGSGAPLAARLSEDPSCRVLLLEAGPVPGSVAAFPRELLDPASLAGAVPGHPNNWSYLAQLTPELAYTVARGRIAGGSTALNGAYYVRPRRADLDEYAALAGVQWSYDECLPAMERAERDLDFGGLSGHGVHGPLPIVRRAESDQHPITAAFAAASRELGFVDETDKNGEQRPGVGMVPMNVADGRRVNTAMAYLYPNLDRPNLAVRGEAQVRRVLLRGTRAAGVELVGGESLWADEVVLSAGAIGSPHLLALSGLGPPEELVAAGIEVVVGLPGVGKGFSDHPEVFVQWTTRRGARLPRPATALEAALNFNSTDSTADGDLELMPLLRPTSALLGIGGGEYAGLRRLAARPVAAVRSIAGMSLRRTASQLAHKHELAVIAAVQRAQSRGSITVTSADPSVAPRLDYHYLEQVDDRRRMREAVRAGVQLLRSPAFGELLGSVTDLDGSTLEDDAALDAWARTHLATAIHACGSCAMGADPEAGAVVDGYGRVHGIDGLRVGDTSILPFAPSRGPAASAVLVGERMAELIRADAN</sequence>
<dbReference type="Pfam" id="PF00732">
    <property type="entry name" value="GMC_oxred_N"/>
    <property type="match status" value="1"/>
</dbReference>
<accession>A0A7L4YNF5</accession>
<dbReference type="Proteomes" id="UP000463857">
    <property type="component" value="Chromosome"/>
</dbReference>
<dbReference type="GO" id="GO:0050660">
    <property type="term" value="F:flavin adenine dinucleotide binding"/>
    <property type="evidence" value="ECO:0007669"/>
    <property type="project" value="InterPro"/>
</dbReference>
<comment type="cofactor">
    <cofactor evidence="1 5">
        <name>FAD</name>
        <dbReference type="ChEBI" id="CHEBI:57692"/>
    </cofactor>
</comment>
<dbReference type="AlphaFoldDB" id="A0A7L4YNF5"/>
<evidence type="ECO:0000256" key="3">
    <source>
        <dbReference type="ARBA" id="ARBA00022630"/>
    </source>
</evidence>
<dbReference type="RefSeq" id="WP_159544200.1">
    <property type="nucleotide sequence ID" value="NZ_CP047156.1"/>
</dbReference>
<organism evidence="7 8">
    <name type="scientific">Epidermidibacterium keratini</name>
    <dbReference type="NCBI Taxonomy" id="1891644"/>
    <lineage>
        <taxon>Bacteria</taxon>
        <taxon>Bacillati</taxon>
        <taxon>Actinomycetota</taxon>
        <taxon>Actinomycetes</taxon>
        <taxon>Sporichthyales</taxon>
        <taxon>Sporichthyaceae</taxon>
        <taxon>Epidermidibacterium</taxon>
    </lineage>
</organism>
<comment type="similarity">
    <text evidence="2">Belongs to the GMC oxidoreductase family.</text>
</comment>
<dbReference type="InParanoid" id="A0A7L4YNF5"/>
<evidence type="ECO:0000313" key="7">
    <source>
        <dbReference type="EMBL" id="QHC00077.1"/>
    </source>
</evidence>
<dbReference type="InterPro" id="IPR012132">
    <property type="entry name" value="GMC_OxRdtase"/>
</dbReference>
<protein>
    <submittedName>
        <fullName evidence="7">Mycofactocin system GMC family oxidoreductase MftG</fullName>
    </submittedName>
</protein>
<dbReference type="PANTHER" id="PTHR11552:SF147">
    <property type="entry name" value="CHOLINE DEHYDROGENASE, MITOCHONDRIAL"/>
    <property type="match status" value="1"/>
</dbReference>
<dbReference type="InterPro" id="IPR007867">
    <property type="entry name" value="GMC_OxRtase_C"/>
</dbReference>
<name>A0A7L4YNF5_9ACTN</name>
<feature type="domain" description="Glucose-methanol-choline oxidoreductase N-terminal" evidence="6">
    <location>
        <begin position="254"/>
        <end position="268"/>
    </location>
</feature>
<dbReference type="PIRSF" id="PIRSF000137">
    <property type="entry name" value="Alcohol_oxidase"/>
    <property type="match status" value="1"/>
</dbReference>
<reference evidence="7 8" key="1">
    <citation type="journal article" date="2018" name="Int. J. Syst. Evol. Microbiol.">
        <title>Epidermidibacterium keratini gen. nov., sp. nov., a member of the family Sporichthyaceae, isolated from keratin epidermis.</title>
        <authorList>
            <person name="Lee D.G."/>
            <person name="Trujillo M.E."/>
            <person name="Kang S."/>
            <person name="Nam J.J."/>
            <person name="Kim Y.J."/>
        </authorList>
    </citation>
    <scope>NUCLEOTIDE SEQUENCE [LARGE SCALE GENOMIC DNA]</scope>
    <source>
        <strain evidence="7 8">EPI-7</strain>
    </source>
</reference>
<dbReference type="PANTHER" id="PTHR11552">
    <property type="entry name" value="GLUCOSE-METHANOL-CHOLINE GMC OXIDOREDUCTASE"/>
    <property type="match status" value="1"/>
</dbReference>
<evidence type="ECO:0000256" key="5">
    <source>
        <dbReference type="PIRSR" id="PIRSR000137-2"/>
    </source>
</evidence>
<dbReference type="Pfam" id="PF05199">
    <property type="entry name" value="GMC_oxred_C"/>
    <property type="match status" value="1"/>
</dbReference>
<feature type="binding site" evidence="5">
    <location>
        <position position="223"/>
    </location>
    <ligand>
        <name>FAD</name>
        <dbReference type="ChEBI" id="CHEBI:57692"/>
    </ligand>
</feature>
<evidence type="ECO:0000259" key="6">
    <source>
        <dbReference type="PROSITE" id="PS00624"/>
    </source>
</evidence>
<proteinExistence type="inferred from homology"/>
<dbReference type="EMBL" id="CP047156">
    <property type="protein sequence ID" value="QHC00077.1"/>
    <property type="molecule type" value="Genomic_DNA"/>
</dbReference>
<dbReference type="Gene3D" id="3.50.50.60">
    <property type="entry name" value="FAD/NAD(P)-binding domain"/>
    <property type="match status" value="1"/>
</dbReference>
<dbReference type="Gene3D" id="3.30.410.40">
    <property type="match status" value="1"/>
</dbReference>
<evidence type="ECO:0000256" key="2">
    <source>
        <dbReference type="ARBA" id="ARBA00010790"/>
    </source>
</evidence>
<dbReference type="PROSITE" id="PS00624">
    <property type="entry name" value="GMC_OXRED_2"/>
    <property type="match status" value="1"/>
</dbReference>
<dbReference type="KEGG" id="eke:EK0264_07165"/>
<dbReference type="InterPro" id="IPR000172">
    <property type="entry name" value="GMC_OxRdtase_N"/>
</dbReference>
<dbReference type="InterPro" id="IPR036188">
    <property type="entry name" value="FAD/NAD-bd_sf"/>
</dbReference>